<evidence type="ECO:0000256" key="1">
    <source>
        <dbReference type="SAM" id="MobiDB-lite"/>
    </source>
</evidence>
<feature type="compositionally biased region" description="Basic and acidic residues" evidence="1">
    <location>
        <begin position="195"/>
        <end position="209"/>
    </location>
</feature>
<feature type="region of interest" description="Disordered" evidence="1">
    <location>
        <begin position="163"/>
        <end position="276"/>
    </location>
</feature>
<organism evidence="2 3">
    <name type="scientific">Podospora australis</name>
    <dbReference type="NCBI Taxonomy" id="1536484"/>
    <lineage>
        <taxon>Eukaryota</taxon>
        <taxon>Fungi</taxon>
        <taxon>Dikarya</taxon>
        <taxon>Ascomycota</taxon>
        <taxon>Pezizomycotina</taxon>
        <taxon>Sordariomycetes</taxon>
        <taxon>Sordariomycetidae</taxon>
        <taxon>Sordariales</taxon>
        <taxon>Podosporaceae</taxon>
        <taxon>Podospora</taxon>
    </lineage>
</organism>
<gene>
    <name evidence="2" type="ORF">QBC35DRAFT_165784</name>
</gene>
<name>A0AAN6X3V3_9PEZI</name>
<accession>A0AAN6X3V3</accession>
<dbReference type="AlphaFoldDB" id="A0AAN6X3V3"/>
<evidence type="ECO:0000313" key="2">
    <source>
        <dbReference type="EMBL" id="KAK4193151.1"/>
    </source>
</evidence>
<feature type="region of interest" description="Disordered" evidence="1">
    <location>
        <begin position="1"/>
        <end position="35"/>
    </location>
</feature>
<comment type="caution">
    <text evidence="2">The sequence shown here is derived from an EMBL/GenBank/DDBJ whole genome shotgun (WGS) entry which is preliminary data.</text>
</comment>
<feature type="compositionally biased region" description="Basic and acidic residues" evidence="1">
    <location>
        <begin position="1"/>
        <end position="23"/>
    </location>
</feature>
<reference evidence="2" key="1">
    <citation type="journal article" date="2023" name="Mol. Phylogenet. Evol.">
        <title>Genome-scale phylogeny and comparative genomics of the fungal order Sordariales.</title>
        <authorList>
            <person name="Hensen N."/>
            <person name="Bonometti L."/>
            <person name="Westerberg I."/>
            <person name="Brannstrom I.O."/>
            <person name="Guillou S."/>
            <person name="Cros-Aarteil S."/>
            <person name="Calhoun S."/>
            <person name="Haridas S."/>
            <person name="Kuo A."/>
            <person name="Mondo S."/>
            <person name="Pangilinan J."/>
            <person name="Riley R."/>
            <person name="LaButti K."/>
            <person name="Andreopoulos B."/>
            <person name="Lipzen A."/>
            <person name="Chen C."/>
            <person name="Yan M."/>
            <person name="Daum C."/>
            <person name="Ng V."/>
            <person name="Clum A."/>
            <person name="Steindorff A."/>
            <person name="Ohm R.A."/>
            <person name="Martin F."/>
            <person name="Silar P."/>
            <person name="Natvig D.O."/>
            <person name="Lalanne C."/>
            <person name="Gautier V."/>
            <person name="Ament-Velasquez S.L."/>
            <person name="Kruys A."/>
            <person name="Hutchinson M.I."/>
            <person name="Powell A.J."/>
            <person name="Barry K."/>
            <person name="Miller A.N."/>
            <person name="Grigoriev I.V."/>
            <person name="Debuchy R."/>
            <person name="Gladieux P."/>
            <person name="Hiltunen Thoren M."/>
            <person name="Johannesson H."/>
        </authorList>
    </citation>
    <scope>NUCLEOTIDE SEQUENCE</scope>
    <source>
        <strain evidence="2">PSN309</strain>
    </source>
</reference>
<proteinExistence type="predicted"/>
<dbReference type="EMBL" id="MU864352">
    <property type="protein sequence ID" value="KAK4193151.1"/>
    <property type="molecule type" value="Genomic_DNA"/>
</dbReference>
<sequence length="276" mass="31080">MFELPDAKRVRREEVFTSDHESDSEITPGVADESTRAKLNERLSSLLSLNINLPPPVQEDTPMGDAEVNEKEEEEEFAFRLFSTSTPSAAVVLVKKEEEIPSDGREIPFKPRPLDYYIRPELSPEQKAQFEYSAVTAEDVKTIAQQRAWGLEVPWRVTKISVVTSTPKPGSGEVRADGEGKKKKTRPGKKKRIVLRIEAKKKKEEEEKRRQKKEQKKAALATDAEKEEALKAKKARLNRERKLKRRQKAREEKAARIAANGGVDDGKGGGSDSDSE</sequence>
<keyword evidence="3" id="KW-1185">Reference proteome</keyword>
<protein>
    <submittedName>
        <fullName evidence="2">Uncharacterized protein</fullName>
    </submittedName>
</protein>
<feature type="compositionally biased region" description="Basic residues" evidence="1">
    <location>
        <begin position="232"/>
        <end position="248"/>
    </location>
</feature>
<feature type="region of interest" description="Disordered" evidence="1">
    <location>
        <begin position="51"/>
        <end position="74"/>
    </location>
</feature>
<evidence type="ECO:0000313" key="3">
    <source>
        <dbReference type="Proteomes" id="UP001302126"/>
    </source>
</evidence>
<dbReference type="InterPro" id="IPR018555">
    <property type="entry name" value="C630.06c-like"/>
</dbReference>
<reference evidence="2" key="2">
    <citation type="submission" date="2023-05" db="EMBL/GenBank/DDBJ databases">
        <authorList>
            <consortium name="Lawrence Berkeley National Laboratory"/>
            <person name="Steindorff A."/>
            <person name="Hensen N."/>
            <person name="Bonometti L."/>
            <person name="Westerberg I."/>
            <person name="Brannstrom I.O."/>
            <person name="Guillou S."/>
            <person name="Cros-Aarteil S."/>
            <person name="Calhoun S."/>
            <person name="Haridas S."/>
            <person name="Kuo A."/>
            <person name="Mondo S."/>
            <person name="Pangilinan J."/>
            <person name="Riley R."/>
            <person name="Labutti K."/>
            <person name="Andreopoulos B."/>
            <person name="Lipzen A."/>
            <person name="Chen C."/>
            <person name="Yanf M."/>
            <person name="Daum C."/>
            <person name="Ng V."/>
            <person name="Clum A."/>
            <person name="Ohm R."/>
            <person name="Martin F."/>
            <person name="Silar P."/>
            <person name="Natvig D."/>
            <person name="Lalanne C."/>
            <person name="Gautier V."/>
            <person name="Ament-Velasquez S.L."/>
            <person name="Kruys A."/>
            <person name="Hutchinson M.I."/>
            <person name="Powell A.J."/>
            <person name="Barry K."/>
            <person name="Miller A.N."/>
            <person name="Grigoriev I.V."/>
            <person name="Debuchy R."/>
            <person name="Gladieux P."/>
            <person name="Thoren M.H."/>
            <person name="Johannesson H."/>
        </authorList>
    </citation>
    <scope>NUCLEOTIDE SEQUENCE</scope>
    <source>
        <strain evidence="2">PSN309</strain>
    </source>
</reference>
<dbReference type="Pfam" id="PF09428">
    <property type="entry name" value="DUF2011"/>
    <property type="match status" value="1"/>
</dbReference>
<feature type="compositionally biased region" description="Basic residues" evidence="1">
    <location>
        <begin position="181"/>
        <end position="194"/>
    </location>
</feature>
<dbReference type="Proteomes" id="UP001302126">
    <property type="component" value="Unassembled WGS sequence"/>
</dbReference>